<keyword evidence="4" id="KW-0175">Coiled coil</keyword>
<feature type="repeat" description="ANK" evidence="3">
    <location>
        <begin position="271"/>
        <end position="303"/>
    </location>
</feature>
<dbReference type="PROSITE" id="PS50297">
    <property type="entry name" value="ANK_REP_REGION"/>
    <property type="match status" value="1"/>
</dbReference>
<protein>
    <submittedName>
        <fullName evidence="6">IQ motif and ankyrin repeat domain-containing protein LOC642574 homolog</fullName>
    </submittedName>
</protein>
<dbReference type="InterPro" id="IPR036770">
    <property type="entry name" value="Ankyrin_rpt-contain_sf"/>
</dbReference>
<dbReference type="CTD" id="642574"/>
<dbReference type="PANTHER" id="PTHR24171:SF9">
    <property type="entry name" value="ANKYRIN REPEAT DOMAIN-CONTAINING PROTEIN 39"/>
    <property type="match status" value="1"/>
</dbReference>
<feature type="compositionally biased region" description="Polar residues" evidence="5">
    <location>
        <begin position="307"/>
        <end position="320"/>
    </location>
</feature>
<dbReference type="OrthoDB" id="426293at2759"/>
<organism evidence="6">
    <name type="scientific">Castor canadensis</name>
    <name type="common">American beaver</name>
    <dbReference type="NCBI Taxonomy" id="51338"/>
    <lineage>
        <taxon>Eukaryota</taxon>
        <taxon>Metazoa</taxon>
        <taxon>Chordata</taxon>
        <taxon>Craniata</taxon>
        <taxon>Vertebrata</taxon>
        <taxon>Euteleostomi</taxon>
        <taxon>Mammalia</taxon>
        <taxon>Eutheria</taxon>
        <taxon>Euarchontoglires</taxon>
        <taxon>Glires</taxon>
        <taxon>Rodentia</taxon>
        <taxon>Castorimorpha</taxon>
        <taxon>Castoridae</taxon>
        <taxon>Castor</taxon>
    </lineage>
</organism>
<evidence type="ECO:0000256" key="3">
    <source>
        <dbReference type="PROSITE-ProRule" id="PRU00023"/>
    </source>
</evidence>
<feature type="region of interest" description="Disordered" evidence="5">
    <location>
        <begin position="303"/>
        <end position="336"/>
    </location>
</feature>
<evidence type="ECO:0000256" key="1">
    <source>
        <dbReference type="ARBA" id="ARBA00022737"/>
    </source>
</evidence>
<dbReference type="PROSITE" id="PS50096">
    <property type="entry name" value="IQ"/>
    <property type="match status" value="1"/>
</dbReference>
<sequence>MFCPPQSPGDCSEDEEMRPKPPNAGMIGVHHDARFKDIFTSSYDFELPSECPVISVQGSLEPTFLQALDAGPFPESSGLRAEATETLPSLGSLDLWMRWGSGKGKPTAEDQAAIIIQCAFRQRLVRKELAHRQQERQEYLEEMEKLQREAYLALVRREQEAARRQREQEEAEERAWREELQRRRRLLDAAFDGDLGEIRTVLKEVEQLLTREGVGHDEVGKARRLQRRVAIVECADSHGNTPMSEAAAGGQALAIQLLAELGASPNSKGAFGRSSLYRAAFGGHLEAVEVLLKLGADPRVYADDGSTPEQVRLSPSTFQSPGAKPRAPAQPPGAASVPGTVAELMVSGEGCWAGARCPPRSPFLISVFRGRVNQAYSGLDIPVLAVASLDAVVSVLQSWDLSLTEAMLQNMEAEQQRRAQEAQRHKEAEAEAKRLNLKVQQLTKEQQQCHKEGTTPAQLQQAYCELNRRITEHKCERKCTGKTEVTLQAIKDAEAQVYRLRQEAQKAEETLAMARLELREQTQEGGWGFRRELGGRRGAAQGGKKRRFRLKCQVTELHDVLMKDMGDCIRVDGRSVLSGWVWVNQSALDSGDLVGALRWPLVIDPSGQAATFLRYQDTNYVDTLDPEHLGPERIRLALLGALRYGKPLVFDLREVDLFQVVQRQLEEVQPGLAQALLSRGLLAQEGYLSLLRPSDGPEYEPAQFQEARLEHFRLFFVTRVQWPPAEQLQVLLPVRVQLPNRSF</sequence>
<dbReference type="InterPro" id="IPR027417">
    <property type="entry name" value="P-loop_NTPase"/>
</dbReference>
<feature type="coiled-coil region" evidence="4">
    <location>
        <begin position="490"/>
        <end position="524"/>
    </location>
</feature>
<dbReference type="SUPFAM" id="SSF48403">
    <property type="entry name" value="Ankyrin repeat"/>
    <property type="match status" value="1"/>
</dbReference>
<dbReference type="AlphaFoldDB" id="A0A8B7V2Q8"/>
<feature type="coiled-coil region" evidence="4">
    <location>
        <begin position="129"/>
        <end position="179"/>
    </location>
</feature>
<dbReference type="Gene3D" id="3.40.50.300">
    <property type="entry name" value="P-loop containing nucleotide triphosphate hydrolases"/>
    <property type="match status" value="1"/>
</dbReference>
<reference evidence="6" key="1">
    <citation type="submission" date="2025-08" db="UniProtKB">
        <authorList>
            <consortium name="RefSeq"/>
        </authorList>
    </citation>
    <scope>IDENTIFICATION</scope>
    <source>
        <tissue evidence="6">Leukocyte</tissue>
    </source>
</reference>
<keyword evidence="2 3" id="KW-0040">ANK repeat</keyword>
<evidence type="ECO:0000256" key="4">
    <source>
        <dbReference type="SAM" id="Coils"/>
    </source>
</evidence>
<dbReference type="RefSeq" id="XP_020026003.1">
    <property type="nucleotide sequence ID" value="XM_020170414.1"/>
</dbReference>
<name>A0A8B7V2Q8_CASCN</name>
<feature type="coiled-coil region" evidence="4">
    <location>
        <begin position="403"/>
        <end position="452"/>
    </location>
</feature>
<dbReference type="PANTHER" id="PTHR24171">
    <property type="entry name" value="ANKYRIN REPEAT DOMAIN-CONTAINING PROTEIN 39-RELATED"/>
    <property type="match status" value="1"/>
</dbReference>
<dbReference type="Pfam" id="PF12796">
    <property type="entry name" value="Ank_2"/>
    <property type="match status" value="1"/>
</dbReference>
<evidence type="ECO:0000256" key="5">
    <source>
        <dbReference type="SAM" id="MobiDB-lite"/>
    </source>
</evidence>
<accession>A0A8B7V2Q8</accession>
<dbReference type="Gene3D" id="1.25.40.20">
    <property type="entry name" value="Ankyrin repeat-containing domain"/>
    <property type="match status" value="1"/>
</dbReference>
<dbReference type="SMART" id="SM00248">
    <property type="entry name" value="ANK"/>
    <property type="match status" value="2"/>
</dbReference>
<evidence type="ECO:0000313" key="6">
    <source>
        <dbReference type="RefSeq" id="XP_020026003.1"/>
    </source>
</evidence>
<evidence type="ECO:0000256" key="2">
    <source>
        <dbReference type="ARBA" id="ARBA00023043"/>
    </source>
</evidence>
<keyword evidence="1" id="KW-0677">Repeat</keyword>
<dbReference type="KEGG" id="ccan:109690837"/>
<feature type="region of interest" description="Disordered" evidence="5">
    <location>
        <begin position="1"/>
        <end position="27"/>
    </location>
</feature>
<gene>
    <name evidence="6" type="primary">Iqank1</name>
</gene>
<feature type="repeat" description="ANK" evidence="3">
    <location>
        <begin position="238"/>
        <end position="270"/>
    </location>
</feature>
<dbReference type="PROSITE" id="PS50088">
    <property type="entry name" value="ANK_REPEAT"/>
    <property type="match status" value="2"/>
</dbReference>
<proteinExistence type="predicted"/>
<dbReference type="InterPro" id="IPR002110">
    <property type="entry name" value="Ankyrin_rpt"/>
</dbReference>